<keyword evidence="6 9" id="KW-0496">Mitochondrion</keyword>
<dbReference type="SUPFAM" id="SSF53335">
    <property type="entry name" value="S-adenosyl-L-methionine-dependent methyltransferases"/>
    <property type="match status" value="1"/>
</dbReference>
<dbReference type="GO" id="GO:0005739">
    <property type="term" value="C:mitochondrion"/>
    <property type="evidence" value="ECO:0007669"/>
    <property type="project" value="UniProtKB-SubCell"/>
</dbReference>
<evidence type="ECO:0000256" key="6">
    <source>
        <dbReference type="ARBA" id="ARBA00023128"/>
    </source>
</evidence>
<name>A0AAE1BTU1_PETCI</name>
<comment type="similarity">
    <text evidence="2 9">Belongs to the NDUFAF7 family.</text>
</comment>
<organism evidence="10 11">
    <name type="scientific">Petrolisthes cinctipes</name>
    <name type="common">Flat porcelain crab</name>
    <dbReference type="NCBI Taxonomy" id="88211"/>
    <lineage>
        <taxon>Eukaryota</taxon>
        <taxon>Metazoa</taxon>
        <taxon>Ecdysozoa</taxon>
        <taxon>Arthropoda</taxon>
        <taxon>Crustacea</taxon>
        <taxon>Multicrustacea</taxon>
        <taxon>Malacostraca</taxon>
        <taxon>Eumalacostraca</taxon>
        <taxon>Eucarida</taxon>
        <taxon>Decapoda</taxon>
        <taxon>Pleocyemata</taxon>
        <taxon>Anomura</taxon>
        <taxon>Galatheoidea</taxon>
        <taxon>Porcellanidae</taxon>
        <taxon>Petrolisthes</taxon>
    </lineage>
</organism>
<dbReference type="PANTHER" id="PTHR12049:SF7">
    <property type="entry name" value="PROTEIN ARGININE METHYLTRANSFERASE NDUFAF7, MITOCHONDRIAL"/>
    <property type="match status" value="1"/>
</dbReference>
<dbReference type="PANTHER" id="PTHR12049">
    <property type="entry name" value="PROTEIN ARGININE METHYLTRANSFERASE NDUFAF7, MITOCHONDRIAL"/>
    <property type="match status" value="1"/>
</dbReference>
<reference evidence="10" key="1">
    <citation type="submission" date="2023-10" db="EMBL/GenBank/DDBJ databases">
        <title>Genome assemblies of two species of porcelain crab, Petrolisthes cinctipes and Petrolisthes manimaculis (Anomura: Porcellanidae).</title>
        <authorList>
            <person name="Angst P."/>
        </authorList>
    </citation>
    <scope>NUCLEOTIDE SEQUENCE</scope>
    <source>
        <strain evidence="10">PB745_01</strain>
        <tissue evidence="10">Gill</tissue>
    </source>
</reference>
<comment type="function">
    <text evidence="8">Arginine methyltransferase involved in the assembly or stability of mitochondrial NADH:ubiquinone oxidoreductase complex (complex I). Acts by mediating symmetric dimethylation of 'Arg-118' of NDUFS2 after it assembles into the complex I, stabilizing the early intermediate complex.</text>
</comment>
<dbReference type="Gene3D" id="3.40.50.12710">
    <property type="match status" value="1"/>
</dbReference>
<evidence type="ECO:0000313" key="10">
    <source>
        <dbReference type="EMBL" id="KAK3855214.1"/>
    </source>
</evidence>
<evidence type="ECO:0000256" key="8">
    <source>
        <dbReference type="ARBA" id="ARBA00054758"/>
    </source>
</evidence>
<evidence type="ECO:0000313" key="11">
    <source>
        <dbReference type="Proteomes" id="UP001286313"/>
    </source>
</evidence>
<evidence type="ECO:0000256" key="1">
    <source>
        <dbReference type="ARBA" id="ARBA00004173"/>
    </source>
</evidence>
<dbReference type="InterPro" id="IPR003788">
    <property type="entry name" value="NDUFAF7"/>
</dbReference>
<evidence type="ECO:0000256" key="5">
    <source>
        <dbReference type="ARBA" id="ARBA00022946"/>
    </source>
</evidence>
<evidence type="ECO:0000256" key="3">
    <source>
        <dbReference type="ARBA" id="ARBA00022603"/>
    </source>
</evidence>
<evidence type="ECO:0000256" key="7">
    <source>
        <dbReference type="ARBA" id="ARBA00048612"/>
    </source>
</evidence>
<dbReference type="Pfam" id="PF02636">
    <property type="entry name" value="Methyltransf_28"/>
    <property type="match status" value="1"/>
</dbReference>
<keyword evidence="11" id="KW-1185">Reference proteome</keyword>
<dbReference type="GO" id="GO:0035243">
    <property type="term" value="F:protein-arginine omega-N symmetric methyltransferase activity"/>
    <property type="evidence" value="ECO:0007669"/>
    <property type="project" value="UniProtKB-EC"/>
</dbReference>
<comment type="caution">
    <text evidence="10">The sequence shown here is derived from an EMBL/GenBank/DDBJ whole genome shotgun (WGS) entry which is preliminary data.</text>
</comment>
<dbReference type="GO" id="GO:0032259">
    <property type="term" value="P:methylation"/>
    <property type="evidence" value="ECO:0007669"/>
    <property type="project" value="UniProtKB-KW"/>
</dbReference>
<evidence type="ECO:0000256" key="2">
    <source>
        <dbReference type="ARBA" id="ARBA00005891"/>
    </source>
</evidence>
<dbReference type="AlphaFoldDB" id="A0AAE1BTU1"/>
<dbReference type="EMBL" id="JAWQEG010006305">
    <property type="protein sequence ID" value="KAK3855214.1"/>
    <property type="molecule type" value="Genomic_DNA"/>
</dbReference>
<accession>A0AAE1BTU1</accession>
<evidence type="ECO:0000256" key="9">
    <source>
        <dbReference type="RuleBase" id="RU364114"/>
    </source>
</evidence>
<dbReference type="GO" id="GO:0032981">
    <property type="term" value="P:mitochondrial respiratory chain complex I assembly"/>
    <property type="evidence" value="ECO:0007669"/>
    <property type="project" value="TreeGrafter"/>
</dbReference>
<keyword evidence="3 9" id="KW-0489">Methyltransferase</keyword>
<keyword evidence="4 9" id="KW-0808">Transferase</keyword>
<comment type="catalytic activity">
    <reaction evidence="7 9">
        <text>L-arginyl-[protein] + 2 S-adenosyl-L-methionine = N(omega),N(omega)'-dimethyl-L-arginyl-[protein] + 2 S-adenosyl-L-homocysteine + 2 H(+)</text>
        <dbReference type="Rhea" id="RHEA:48108"/>
        <dbReference type="Rhea" id="RHEA-COMP:10532"/>
        <dbReference type="Rhea" id="RHEA-COMP:11992"/>
        <dbReference type="ChEBI" id="CHEBI:15378"/>
        <dbReference type="ChEBI" id="CHEBI:29965"/>
        <dbReference type="ChEBI" id="CHEBI:57856"/>
        <dbReference type="ChEBI" id="CHEBI:59789"/>
        <dbReference type="ChEBI" id="CHEBI:88221"/>
        <dbReference type="EC" id="2.1.1.320"/>
    </reaction>
</comment>
<keyword evidence="5" id="KW-0809">Transit peptide</keyword>
<dbReference type="Proteomes" id="UP001286313">
    <property type="component" value="Unassembled WGS sequence"/>
</dbReference>
<protein>
    <recommendedName>
        <fullName evidence="9">Protein arginine methyltransferase NDUFAF7</fullName>
        <ecNumber evidence="9">2.1.1.320</ecNumber>
    </recommendedName>
</protein>
<dbReference type="InterPro" id="IPR038375">
    <property type="entry name" value="NDUFAF7_sf"/>
</dbReference>
<dbReference type="InterPro" id="IPR029063">
    <property type="entry name" value="SAM-dependent_MTases_sf"/>
</dbReference>
<sequence length="460" mass="52054">MLSSFETIMRKVLRQPLTTTYLRHLWKGKCCPVQQNSQLALCCHQRRSITLSSCSRTDQASSQEVTKSPVTPLLKQLQARIKFTGPLTVHEYMKEVLINPIAGYYSAGEDMFGTQGDYITSPEVSQLFGELVGVWVVNEWYKLGAPKPLQLVELGPGRGTLMQDVLRVLKKLGLSGEDVCIRFVEVSEELSGKQQERLCGSITSDNDECKDELFYKHSNTYSGSPIFWHRHLSTIPKAFSVFLAHEFFDVLPIHKMRKNEDGWREVLIDMDEGNGPHHLRYVLSREPTPATKIFIQPDETRTEVEVSPEAAVLCKELATRIEEDGGFALIMDYGHDGKISNTFRGFKSHTLHDPLSEPGTADLTADVDFAYLKEHVQDKLVTYGPVTQSSFLINMGIELRLASLLKNCKPEERKSLISGFKMLTEPKQMGERFKFLGLFPAVVKEYLIKHPPGGFCRYID</sequence>
<dbReference type="FunFam" id="3.40.50.12710:FF:000001">
    <property type="entry name" value="Protein arginine methyltransferase NDUFAF7"/>
    <property type="match status" value="1"/>
</dbReference>
<evidence type="ECO:0000256" key="4">
    <source>
        <dbReference type="ARBA" id="ARBA00022679"/>
    </source>
</evidence>
<comment type="subcellular location">
    <subcellularLocation>
        <location evidence="1 9">Mitochondrion</location>
    </subcellularLocation>
</comment>
<proteinExistence type="inferred from homology"/>
<gene>
    <name evidence="10" type="ORF">Pcinc_038369</name>
</gene>
<dbReference type="EC" id="2.1.1.320" evidence="9"/>